<evidence type="ECO:0000313" key="3">
    <source>
        <dbReference type="Proteomes" id="UP000727407"/>
    </source>
</evidence>
<reference evidence="2" key="1">
    <citation type="submission" date="2020-07" db="EMBL/GenBank/DDBJ databases">
        <title>Clarias magur genome sequencing, assembly and annotation.</title>
        <authorList>
            <person name="Kushwaha B."/>
            <person name="Kumar R."/>
            <person name="Das P."/>
            <person name="Joshi C.G."/>
            <person name="Kumar D."/>
            <person name="Nagpure N.S."/>
            <person name="Pandey M."/>
            <person name="Agarwal S."/>
            <person name="Srivastava S."/>
            <person name="Singh M."/>
            <person name="Sahoo L."/>
            <person name="Jayasankar P."/>
            <person name="Meher P.K."/>
            <person name="Koringa P.G."/>
            <person name="Iquebal M.A."/>
            <person name="Das S.P."/>
            <person name="Bit A."/>
            <person name="Patnaik S."/>
            <person name="Patel N."/>
            <person name="Shah T.M."/>
            <person name="Hinsu A."/>
            <person name="Jena J.K."/>
        </authorList>
    </citation>
    <scope>NUCLEOTIDE SEQUENCE</scope>
    <source>
        <strain evidence="2">CIFAMagur01</strain>
        <tissue evidence="2">Testis</tissue>
    </source>
</reference>
<feature type="non-terminal residue" evidence="2">
    <location>
        <position position="58"/>
    </location>
</feature>
<organism evidence="2 3">
    <name type="scientific">Clarias magur</name>
    <name type="common">Asian catfish</name>
    <name type="synonym">Macropteronotus magur</name>
    <dbReference type="NCBI Taxonomy" id="1594786"/>
    <lineage>
        <taxon>Eukaryota</taxon>
        <taxon>Metazoa</taxon>
        <taxon>Chordata</taxon>
        <taxon>Craniata</taxon>
        <taxon>Vertebrata</taxon>
        <taxon>Euteleostomi</taxon>
        <taxon>Actinopterygii</taxon>
        <taxon>Neopterygii</taxon>
        <taxon>Teleostei</taxon>
        <taxon>Ostariophysi</taxon>
        <taxon>Siluriformes</taxon>
        <taxon>Clariidae</taxon>
        <taxon>Clarias</taxon>
    </lineage>
</organism>
<dbReference type="Proteomes" id="UP000727407">
    <property type="component" value="Unassembled WGS sequence"/>
</dbReference>
<gene>
    <name evidence="2" type="ORF">DAT39_013900</name>
</gene>
<evidence type="ECO:0000313" key="2">
    <source>
        <dbReference type="EMBL" id="KAF5896377.1"/>
    </source>
</evidence>
<feature type="non-terminal residue" evidence="2">
    <location>
        <position position="1"/>
    </location>
</feature>
<accession>A0A8J4UJK6</accession>
<keyword evidence="3" id="KW-1185">Reference proteome</keyword>
<protein>
    <submittedName>
        <fullName evidence="2">N-acetylaspartate synthetase</fullName>
    </submittedName>
</protein>
<feature type="region of interest" description="Disordered" evidence="1">
    <location>
        <begin position="1"/>
        <end position="24"/>
    </location>
</feature>
<dbReference type="EMBL" id="QNUK01000278">
    <property type="protein sequence ID" value="KAF5896377.1"/>
    <property type="molecule type" value="Genomic_DNA"/>
</dbReference>
<evidence type="ECO:0000256" key="1">
    <source>
        <dbReference type="SAM" id="MobiDB-lite"/>
    </source>
</evidence>
<name>A0A8J4UJK6_CLAMG</name>
<sequence length="58" mass="6453">AKQWSLRRSAGSSGRPSHYASPPGSCLWSAAEGNTTPLLNAFPNIRRLQRKQMQTKKK</sequence>
<proteinExistence type="predicted"/>
<comment type="caution">
    <text evidence="2">The sequence shown here is derived from an EMBL/GenBank/DDBJ whole genome shotgun (WGS) entry which is preliminary data.</text>
</comment>
<dbReference type="AlphaFoldDB" id="A0A8J4UJK6"/>